<dbReference type="PANTHER" id="PTHR46289">
    <property type="entry name" value="52 KDA REPRESSOR OF THE INHIBITOR OF THE PROTEIN KINASE-LIKE PROTEIN-RELATED"/>
    <property type="match status" value="1"/>
</dbReference>
<accession>A0A9P0D3C2</accession>
<protein>
    <recommendedName>
        <fullName evidence="4">Repressor of the inhibitor of the protein kinase</fullName>
    </recommendedName>
</protein>
<dbReference type="Proteomes" id="UP001153636">
    <property type="component" value="Chromosome 5"/>
</dbReference>
<proteinExistence type="predicted"/>
<dbReference type="AlphaFoldDB" id="A0A9P0D3C2"/>
<dbReference type="InterPro" id="IPR012337">
    <property type="entry name" value="RNaseH-like_sf"/>
</dbReference>
<gene>
    <name evidence="2" type="ORF">PSYICH_LOCUS11148</name>
</gene>
<keyword evidence="3" id="KW-1185">Reference proteome</keyword>
<reference evidence="2" key="1">
    <citation type="submission" date="2022-01" db="EMBL/GenBank/DDBJ databases">
        <authorList>
            <person name="King R."/>
        </authorList>
    </citation>
    <scope>NUCLEOTIDE SEQUENCE</scope>
</reference>
<evidence type="ECO:0000313" key="3">
    <source>
        <dbReference type="Proteomes" id="UP001153636"/>
    </source>
</evidence>
<organism evidence="2 3">
    <name type="scientific">Psylliodes chrysocephalus</name>
    <dbReference type="NCBI Taxonomy" id="3402493"/>
    <lineage>
        <taxon>Eukaryota</taxon>
        <taxon>Metazoa</taxon>
        <taxon>Ecdysozoa</taxon>
        <taxon>Arthropoda</taxon>
        <taxon>Hexapoda</taxon>
        <taxon>Insecta</taxon>
        <taxon>Pterygota</taxon>
        <taxon>Neoptera</taxon>
        <taxon>Endopterygota</taxon>
        <taxon>Coleoptera</taxon>
        <taxon>Polyphaga</taxon>
        <taxon>Cucujiformia</taxon>
        <taxon>Chrysomeloidea</taxon>
        <taxon>Chrysomelidae</taxon>
        <taxon>Galerucinae</taxon>
        <taxon>Alticini</taxon>
        <taxon>Psylliodes</taxon>
    </lineage>
</organism>
<dbReference type="SUPFAM" id="SSF53098">
    <property type="entry name" value="Ribonuclease H-like"/>
    <property type="match status" value="1"/>
</dbReference>
<sequence>MKNLFKVCVFSLISGALRGAQAIVRQSYPKALYVHCSSHCFNLALSDGCSVAEVRNCLGTIETVYNFFNFPKRQRVLEHEINKLEEKPKIEKLKRLCPTRWIQRHDAVNAFVSLLNPLINALFEISTWTDKKTATDAQLLSSAICQSSFLLCTFMVKYVFSLTLPLSKYLQTPNLDLSLALQSAENVNKSLTKMRQDDKKSFSDIYLETKRICDEFDITILQPRTTYRQINRNNVPGSSPEEYYRRAIYIPFLDQIIQAIDAKFLNHKNTLEPFQKLLCNNNSLDIKEVFNSTQQLLEFYELDDSGAMGEVILWVQFIKDKTEKPRSAIEALERCNKNLFPTIHKL</sequence>
<evidence type="ECO:0008006" key="4">
    <source>
        <dbReference type="Google" id="ProtNLM"/>
    </source>
</evidence>
<name>A0A9P0D3C2_9CUCU</name>
<dbReference type="EMBL" id="OV651817">
    <property type="protein sequence ID" value="CAH1110530.1"/>
    <property type="molecule type" value="Genomic_DNA"/>
</dbReference>
<feature type="chain" id="PRO_5040357316" description="Repressor of the inhibitor of the protein kinase" evidence="1">
    <location>
        <begin position="23"/>
        <end position="346"/>
    </location>
</feature>
<evidence type="ECO:0000256" key="1">
    <source>
        <dbReference type="SAM" id="SignalP"/>
    </source>
</evidence>
<dbReference type="OrthoDB" id="10072079at2759"/>
<dbReference type="PANTHER" id="PTHR46289:SF14">
    <property type="entry name" value="DUF4371 DOMAIN-CONTAINING PROTEIN"/>
    <property type="match status" value="1"/>
</dbReference>
<evidence type="ECO:0000313" key="2">
    <source>
        <dbReference type="EMBL" id="CAH1110530.1"/>
    </source>
</evidence>
<feature type="signal peptide" evidence="1">
    <location>
        <begin position="1"/>
        <end position="22"/>
    </location>
</feature>
<keyword evidence="1" id="KW-0732">Signal</keyword>
<dbReference type="InterPro" id="IPR052958">
    <property type="entry name" value="IFN-induced_PKR_regulator"/>
</dbReference>